<keyword evidence="6" id="KW-1185">Reference proteome</keyword>
<organism evidence="5 6">
    <name type="scientific">Halobacillus amylolyticus</name>
    <dbReference type="NCBI Taxonomy" id="2932259"/>
    <lineage>
        <taxon>Bacteria</taxon>
        <taxon>Bacillati</taxon>
        <taxon>Bacillota</taxon>
        <taxon>Bacilli</taxon>
        <taxon>Bacillales</taxon>
        <taxon>Bacillaceae</taxon>
        <taxon>Halobacillus</taxon>
    </lineage>
</organism>
<evidence type="ECO:0000259" key="3">
    <source>
        <dbReference type="Pfam" id="PF10079"/>
    </source>
</evidence>
<dbReference type="EMBL" id="CP095075">
    <property type="protein sequence ID" value="UOR12930.1"/>
    <property type="molecule type" value="Genomic_DNA"/>
</dbReference>
<dbReference type="InterPro" id="IPR055399">
    <property type="entry name" value="CC_BshC"/>
</dbReference>
<comment type="similarity">
    <text evidence="2">Belongs to the BshC family.</text>
</comment>
<keyword evidence="1 2" id="KW-0436">Ligase</keyword>
<dbReference type="HAMAP" id="MF_01867">
    <property type="entry name" value="BshC"/>
    <property type="match status" value="1"/>
</dbReference>
<protein>
    <recommendedName>
        <fullName evidence="2">Putative cysteine ligase BshC</fullName>
        <ecNumber evidence="2">6.-.-.-</ecNumber>
    </recommendedName>
</protein>
<evidence type="ECO:0000313" key="5">
    <source>
        <dbReference type="EMBL" id="UOR12930.1"/>
    </source>
</evidence>
<evidence type="ECO:0000256" key="1">
    <source>
        <dbReference type="ARBA" id="ARBA00022598"/>
    </source>
</evidence>
<accession>A0ABY4HGD5</accession>
<feature type="domain" description="Bacillithiol biosynthesis BshC N-terminal Rossmann-like" evidence="3">
    <location>
        <begin position="1"/>
        <end position="380"/>
    </location>
</feature>
<dbReference type="InterPro" id="IPR011199">
    <property type="entry name" value="Bacillithiol_biosynth_BshC"/>
</dbReference>
<feature type="domain" description="Bacillithiol biosynthesis BshC C-terminal coiled-coil" evidence="4">
    <location>
        <begin position="382"/>
        <end position="540"/>
    </location>
</feature>
<reference evidence="5" key="1">
    <citation type="submission" date="2022-04" db="EMBL/GenBank/DDBJ databases">
        <title>Halobacillus sp. isolated from saltern.</title>
        <authorList>
            <person name="Won M."/>
            <person name="Lee C.-M."/>
            <person name="Woen H.-Y."/>
            <person name="Kwon S.-W."/>
        </authorList>
    </citation>
    <scope>NUCLEOTIDE SEQUENCE</scope>
    <source>
        <strain evidence="5">SSHM10-5</strain>
    </source>
</reference>
<name>A0ABY4HGD5_9BACI</name>
<dbReference type="EC" id="6.-.-.-" evidence="2"/>
<dbReference type="InterPro" id="IPR055398">
    <property type="entry name" value="Rossmann-like_BshC"/>
</dbReference>
<dbReference type="RefSeq" id="WP_245034112.1">
    <property type="nucleotide sequence ID" value="NZ_CP095075.1"/>
</dbReference>
<gene>
    <name evidence="2 5" type="primary">bshC</name>
    <name evidence="5" type="ORF">MUO15_05355</name>
</gene>
<dbReference type="Pfam" id="PF24850">
    <property type="entry name" value="CC_BshC"/>
    <property type="match status" value="1"/>
</dbReference>
<dbReference type="Proteomes" id="UP000830326">
    <property type="component" value="Chromosome"/>
</dbReference>
<dbReference type="PIRSF" id="PIRSF012535">
    <property type="entry name" value="UCP012535"/>
    <property type="match status" value="1"/>
</dbReference>
<evidence type="ECO:0000313" key="6">
    <source>
        <dbReference type="Proteomes" id="UP000830326"/>
    </source>
</evidence>
<comment type="function">
    <text evidence="2">Involved in bacillithiol (BSH) biosynthesis. May catalyze the last step of the pathway, the addition of cysteine to glucosamine malate (GlcN-Mal) to generate BSH.</text>
</comment>
<evidence type="ECO:0000259" key="4">
    <source>
        <dbReference type="Pfam" id="PF24850"/>
    </source>
</evidence>
<sequence>MRIDPVNLKQKNVLVDDYLNDFTKVENKFEYNPYDEETIKERATFLKQQTYNRDGLVEALTKMNDHWGAPEQTFTMIDKLKDQTTSAVVAGQQAGLLTGPLYTVHKIISVIQLAKQQEEHLGTAVVPVFWIAGEDHDFAEINHVMMKSQQRMKKIQLQSNLDQKSSVSDLPFDREAVASWLKRVFAEVKETEITRDFYQTIVKIVDTSESYSEFFARMIYQLFNEEGLIIVDAHHRDIRLLESNHFQMLIEENAAISKGVYAALQKNRQQGYPVPLDSEPGDAHLFYHHNEERILLSKNEDGSYSGKRDEVQLTEAELLQVAKEKPWQLSNNVVTRPLMQEFIFPVLAFVGGPGEISYWSVLKPAFQVVGLEMPPIYPRLSFTLVDRKAEAALSSLQLELKQVLEHGTAREKMKWLAATSNPPIERLSEQVQQEMDGIHKPLRDKAAELGPDIGALAEKNMGYINQMIEFLEQRMLQSIEEKYEREMSAFTELDVLLHPEGGLQERVWNVVPWINTYGIDVFQQLNKHQLSFQYPHYVVYV</sequence>
<dbReference type="Pfam" id="PF10079">
    <property type="entry name" value="Rossmann-like_BshC"/>
    <property type="match status" value="1"/>
</dbReference>
<dbReference type="NCBIfam" id="TIGR03998">
    <property type="entry name" value="thiol_BshC"/>
    <property type="match status" value="1"/>
</dbReference>
<proteinExistence type="inferred from homology"/>
<evidence type="ECO:0000256" key="2">
    <source>
        <dbReference type="HAMAP-Rule" id="MF_01867"/>
    </source>
</evidence>